<dbReference type="PROSITE" id="PS52045">
    <property type="entry name" value="NEPROSIN_PEP_CD"/>
    <property type="match status" value="1"/>
</dbReference>
<feature type="domain" description="Neprosin PEP catalytic" evidence="2">
    <location>
        <begin position="132"/>
        <end position="386"/>
    </location>
</feature>
<proteinExistence type="evidence at transcript level"/>
<feature type="signal peptide" evidence="1">
    <location>
        <begin position="1"/>
        <end position="20"/>
    </location>
</feature>
<dbReference type="InterPro" id="IPR053168">
    <property type="entry name" value="Glutamic_endopeptidase"/>
</dbReference>
<keyword evidence="1" id="KW-0732">Signal</keyword>
<reference evidence="3" key="1">
    <citation type="submission" date="2012-05" db="EMBL/GenBank/DDBJ databases">
        <authorList>
            <person name="Krishnakumar V."/>
            <person name="Cheung F."/>
            <person name="Xiao Y."/>
            <person name="Chan A."/>
            <person name="Moskal W.A."/>
            <person name="Town C.D."/>
        </authorList>
    </citation>
    <scope>NUCLEOTIDE SEQUENCE</scope>
</reference>
<evidence type="ECO:0000256" key="1">
    <source>
        <dbReference type="SAM" id="SignalP"/>
    </source>
</evidence>
<feature type="chain" id="PRO_5003679828" description="Neprosin PEP catalytic domain-containing protein" evidence="1">
    <location>
        <begin position="21"/>
        <end position="387"/>
    </location>
</feature>
<dbReference type="AlphaFoldDB" id="I3SWN5"/>
<dbReference type="PANTHER" id="PTHR31589">
    <property type="entry name" value="PROTEIN, PUTATIVE (DUF239)-RELATED-RELATED"/>
    <property type="match status" value="1"/>
</dbReference>
<evidence type="ECO:0000313" key="3">
    <source>
        <dbReference type="EMBL" id="AFK44677.1"/>
    </source>
</evidence>
<evidence type="ECO:0000259" key="2">
    <source>
        <dbReference type="PROSITE" id="PS52045"/>
    </source>
</evidence>
<dbReference type="Pfam" id="PF03080">
    <property type="entry name" value="Neprosin"/>
    <property type="match status" value="1"/>
</dbReference>
<dbReference type="PANTHER" id="PTHR31589:SF233">
    <property type="entry name" value="PROTEIN, PUTATIVE (DUF239)-RELATED"/>
    <property type="match status" value="1"/>
</dbReference>
<protein>
    <recommendedName>
        <fullName evidence="2">Neprosin PEP catalytic domain-containing protein</fullName>
    </recommendedName>
</protein>
<dbReference type="InterPro" id="IPR004314">
    <property type="entry name" value="Neprosin"/>
</dbReference>
<accession>I3SWN5</accession>
<dbReference type="EMBL" id="BT144883">
    <property type="protein sequence ID" value="AFK44677.1"/>
    <property type="molecule type" value="mRNA"/>
</dbReference>
<name>I3SWN5_LOTJA</name>
<dbReference type="Gene3D" id="3.90.1320.10">
    <property type="entry name" value="Outer-capsid protein sigma 3, large lobe"/>
    <property type="match status" value="1"/>
</dbReference>
<dbReference type="InterPro" id="IPR025521">
    <property type="entry name" value="Neprosin_propep"/>
</dbReference>
<organism evidence="3">
    <name type="scientific">Lotus japonicus</name>
    <name type="common">Lotus corniculatus var. japonicus</name>
    <dbReference type="NCBI Taxonomy" id="34305"/>
    <lineage>
        <taxon>Eukaryota</taxon>
        <taxon>Viridiplantae</taxon>
        <taxon>Streptophyta</taxon>
        <taxon>Embryophyta</taxon>
        <taxon>Tracheophyta</taxon>
        <taxon>Spermatophyta</taxon>
        <taxon>Magnoliopsida</taxon>
        <taxon>eudicotyledons</taxon>
        <taxon>Gunneridae</taxon>
        <taxon>Pentapetalae</taxon>
        <taxon>rosids</taxon>
        <taxon>fabids</taxon>
        <taxon>Fabales</taxon>
        <taxon>Fabaceae</taxon>
        <taxon>Papilionoideae</taxon>
        <taxon>50 kb inversion clade</taxon>
        <taxon>NPAAA clade</taxon>
        <taxon>Hologalegina</taxon>
        <taxon>robinioid clade</taxon>
        <taxon>Loteae</taxon>
        <taxon>Lotus</taxon>
    </lineage>
</organism>
<dbReference type="Pfam" id="PF14365">
    <property type="entry name" value="Neprosin_AP"/>
    <property type="match status" value="1"/>
</dbReference>
<sequence length="387" mass="43493">MAILLFLIVSLCIQCYEVNGGRIHHQDKQLQSHDYQNLQPSIDDSFDCVDMYNQPAFQHPLLKNHKIQLFPTFLRTTMQNRSSSLSKAIKYQNFIRECPQGKVPILKTTTRQKMVTKSSSKSQLDGFNEYSESNPGHHFATLETTQDMMFHGGSARIGVYNLSLQENQYSISGIWIQSGPPAELNSIQVGSDVHLSLYGDHQIRITAYWTADGYQKTGCYNYQCPGFVQVHRGTGFGGVLQYSSKIGSLHKFVWSVKIKQDKSTGNWWCIGGKDNVALGYWPKKIFTHLSQGSSLIKYGGETYAPSNMISPPMGSGRLPKELFKNSGFISNLEIVDSNYNEVEVKPKEMKSNCDTTPNCYDVLYRGYEGSLYRQAFLFGGPGGKCGI</sequence>